<evidence type="ECO:0000259" key="15">
    <source>
        <dbReference type="PROSITE" id="PS50011"/>
    </source>
</evidence>
<sequence>MEGIGMYRLLVWVSSTMCLICVSLGYEPEDNYLIACGSPTNKSVGDRVFLADNFDSRILSTPQNISVSTNLNSISSTFGSELFQSARLFNGTSNFTFPIKKQGRHLTRLYFFPFVDEDHNLSMAKFSVSAQTFTLLENFQPQSDPVVKEYSLNITSDNLVLTFIPSSNSFAFLNGLEFFSLPDELMPDSVKTIDSPREHLNLHTQALETVLRVNMGNQRVLPQNDTLWRLWVSDDSYLKHSNLVEFLSRIGAVNDTGGLTQNIAPLSVYGTATVLQSQSDPNTYANITWLFDVDPGFEYLVRFHFCDIVSRVPRELFFNVYINSLFVARDLDLSNLTSNVLGAPFYMDILTGLSDSSKLNVSVGPTTSYNAYPNAILNGLEIMKVNNSRGSLHVAETGIQSSKSSSKLKVWVIAVSTLGLLFIVILALVLLAVCRRRRRRLAHVATNGGGSPGAMESKYFNGNAISMSKVAYSFPFVAVQEATDNFNESLVIGTGGFGKVYKGVLRDNTKVAVKRGVSESQQGLAEFRTEIEMLSQFRHRHLVSLIGYCNERNEMIIIYEYMENGTLKDHLYGSNLRRLSWRQRLEICIGSARGLHYLHTGYANAIIHRDVKSANILLDENFMAKVADFGLSKNGPEIDQTHVSTAVKGSFGYLDPEYLTTQQLNDKSDVYSFGVVMFEILCGRPVIDPSLPREMVNLVEWAMKWQKREELEKVIDPHLVGKMKPESLRKYCDLAEKCLAESGVDRPTMGDVLWNLEYALQLQTSESPRPNGELSHPSLETSVSNTQFSMGSVSDLAGTSMSKVFSEMISQGTEIHKAISETVNFETQEFEYIPCLFLLNWTQSWKCVYPAMSQEPLTKRQELAALFEQFCSLITEFELQS</sequence>
<dbReference type="InterPro" id="IPR008271">
    <property type="entry name" value="Ser/Thr_kinase_AS"/>
</dbReference>
<keyword evidence="10 13" id="KW-0472">Membrane</keyword>
<dbReference type="PANTHER" id="PTHR47989:SF62">
    <property type="entry name" value="OS05G0423500 PROTEIN"/>
    <property type="match status" value="1"/>
</dbReference>
<dbReference type="Gene3D" id="1.10.510.10">
    <property type="entry name" value="Transferase(Phosphotransferase) domain 1"/>
    <property type="match status" value="1"/>
</dbReference>
<evidence type="ECO:0000256" key="2">
    <source>
        <dbReference type="ARBA" id="ARBA00022527"/>
    </source>
</evidence>
<dbReference type="PANTHER" id="PTHR47989">
    <property type="entry name" value="OS01G0750732 PROTEIN"/>
    <property type="match status" value="1"/>
</dbReference>
<dbReference type="SMART" id="SM00220">
    <property type="entry name" value="S_TKc"/>
    <property type="match status" value="1"/>
</dbReference>
<dbReference type="InterPro" id="IPR011009">
    <property type="entry name" value="Kinase-like_dom_sf"/>
</dbReference>
<keyword evidence="4 13" id="KW-0812">Transmembrane</keyword>
<dbReference type="Pfam" id="PF07714">
    <property type="entry name" value="PK_Tyr_Ser-Thr"/>
    <property type="match status" value="1"/>
</dbReference>
<comment type="caution">
    <text evidence="16">The sequence shown here is derived from an EMBL/GenBank/DDBJ whole genome shotgun (WGS) entry which is preliminary data.</text>
</comment>
<evidence type="ECO:0000256" key="7">
    <source>
        <dbReference type="ARBA" id="ARBA00022777"/>
    </source>
</evidence>
<keyword evidence="3" id="KW-0808">Transferase</keyword>
<evidence type="ECO:0000256" key="14">
    <source>
        <dbReference type="SAM" id="SignalP"/>
    </source>
</evidence>
<keyword evidence="17" id="KW-1185">Reference proteome</keyword>
<keyword evidence="5 14" id="KW-0732">Signal</keyword>
<keyword evidence="9 13" id="KW-1133">Transmembrane helix</keyword>
<evidence type="ECO:0000256" key="11">
    <source>
        <dbReference type="ARBA" id="ARBA00023180"/>
    </source>
</evidence>
<evidence type="ECO:0000256" key="9">
    <source>
        <dbReference type="ARBA" id="ARBA00022989"/>
    </source>
</evidence>
<feature type="domain" description="Protein kinase" evidence="15">
    <location>
        <begin position="486"/>
        <end position="779"/>
    </location>
</feature>
<dbReference type="EMBL" id="JAVXUO010001771">
    <property type="protein sequence ID" value="KAK2979305.1"/>
    <property type="molecule type" value="Genomic_DNA"/>
</dbReference>
<feature type="transmembrane region" description="Helical" evidence="13">
    <location>
        <begin position="410"/>
        <end position="433"/>
    </location>
</feature>
<dbReference type="Proteomes" id="UP001187471">
    <property type="component" value="Unassembled WGS sequence"/>
</dbReference>
<dbReference type="InterPro" id="IPR017441">
    <property type="entry name" value="Protein_kinase_ATP_BS"/>
</dbReference>
<dbReference type="FunFam" id="3.30.200.20:FF:000039">
    <property type="entry name" value="receptor-like protein kinase FERONIA"/>
    <property type="match status" value="1"/>
</dbReference>
<accession>A0AA88UCH8</accession>
<dbReference type="PROSITE" id="PS00107">
    <property type="entry name" value="PROTEIN_KINASE_ATP"/>
    <property type="match status" value="1"/>
</dbReference>
<evidence type="ECO:0000256" key="13">
    <source>
        <dbReference type="SAM" id="Phobius"/>
    </source>
</evidence>
<feature type="signal peptide" evidence="14">
    <location>
        <begin position="1"/>
        <end position="25"/>
    </location>
</feature>
<proteinExistence type="predicted"/>
<evidence type="ECO:0000256" key="8">
    <source>
        <dbReference type="ARBA" id="ARBA00022840"/>
    </source>
</evidence>
<feature type="chain" id="PRO_5041643025" description="Protein kinase domain-containing protein" evidence="14">
    <location>
        <begin position="26"/>
        <end position="881"/>
    </location>
</feature>
<dbReference type="InterPro" id="IPR001245">
    <property type="entry name" value="Ser-Thr/Tyr_kinase_cat_dom"/>
</dbReference>
<evidence type="ECO:0000256" key="12">
    <source>
        <dbReference type="PROSITE-ProRule" id="PRU10141"/>
    </source>
</evidence>
<name>A0AA88UCH8_9ASTE</name>
<reference evidence="16" key="1">
    <citation type="submission" date="2022-12" db="EMBL/GenBank/DDBJ databases">
        <title>Draft genome assemblies for two species of Escallonia (Escalloniales).</title>
        <authorList>
            <person name="Chanderbali A."/>
            <person name="Dervinis C."/>
            <person name="Anghel I."/>
            <person name="Soltis D."/>
            <person name="Soltis P."/>
            <person name="Zapata F."/>
        </authorList>
    </citation>
    <scope>NUCLEOTIDE SEQUENCE</scope>
    <source>
        <strain evidence="16">UCBG92.1500</strain>
        <tissue evidence="16">Leaf</tissue>
    </source>
</reference>
<dbReference type="InterPro" id="IPR024788">
    <property type="entry name" value="Malectin-like_Carb-bd_dom"/>
</dbReference>
<dbReference type="CDD" id="cd14066">
    <property type="entry name" value="STKc_IRAK"/>
    <property type="match status" value="1"/>
</dbReference>
<dbReference type="PROSITE" id="PS50011">
    <property type="entry name" value="PROTEIN_KINASE_DOM"/>
    <property type="match status" value="1"/>
</dbReference>
<evidence type="ECO:0000256" key="5">
    <source>
        <dbReference type="ARBA" id="ARBA00022729"/>
    </source>
</evidence>
<keyword evidence="7" id="KW-0418">Kinase</keyword>
<dbReference type="AlphaFoldDB" id="A0AA88UCH8"/>
<dbReference type="Pfam" id="PF12819">
    <property type="entry name" value="Malectin_like"/>
    <property type="match status" value="1"/>
</dbReference>
<keyword evidence="8 12" id="KW-0067">ATP-binding</keyword>
<dbReference type="FunFam" id="1.10.510.10:FF:000058">
    <property type="entry name" value="Receptor-like protein kinase FERONIA"/>
    <property type="match status" value="1"/>
</dbReference>
<dbReference type="SUPFAM" id="SSF56112">
    <property type="entry name" value="Protein kinase-like (PK-like)"/>
    <property type="match status" value="1"/>
</dbReference>
<dbReference type="Gene3D" id="2.60.120.430">
    <property type="entry name" value="Galactose-binding lectin"/>
    <property type="match status" value="2"/>
</dbReference>
<evidence type="ECO:0000256" key="10">
    <source>
        <dbReference type="ARBA" id="ARBA00023136"/>
    </source>
</evidence>
<evidence type="ECO:0000313" key="16">
    <source>
        <dbReference type="EMBL" id="KAK2979305.1"/>
    </source>
</evidence>
<evidence type="ECO:0000256" key="6">
    <source>
        <dbReference type="ARBA" id="ARBA00022741"/>
    </source>
</evidence>
<evidence type="ECO:0000256" key="1">
    <source>
        <dbReference type="ARBA" id="ARBA00004167"/>
    </source>
</evidence>
<dbReference type="GO" id="GO:0004674">
    <property type="term" value="F:protein serine/threonine kinase activity"/>
    <property type="evidence" value="ECO:0007669"/>
    <property type="project" value="UniProtKB-KW"/>
</dbReference>
<dbReference type="PROSITE" id="PS00108">
    <property type="entry name" value="PROTEIN_KINASE_ST"/>
    <property type="match status" value="1"/>
</dbReference>
<gene>
    <name evidence="16" type="ORF">RJ640_013269</name>
</gene>
<dbReference type="GO" id="GO:0005524">
    <property type="term" value="F:ATP binding"/>
    <property type="evidence" value="ECO:0007669"/>
    <property type="project" value="UniProtKB-UniRule"/>
</dbReference>
<dbReference type="FunFam" id="2.60.120.430:FF:000001">
    <property type="entry name" value="Receptor-like protein kinase FERONIA"/>
    <property type="match status" value="1"/>
</dbReference>
<organism evidence="16 17">
    <name type="scientific">Escallonia rubra</name>
    <dbReference type="NCBI Taxonomy" id="112253"/>
    <lineage>
        <taxon>Eukaryota</taxon>
        <taxon>Viridiplantae</taxon>
        <taxon>Streptophyta</taxon>
        <taxon>Embryophyta</taxon>
        <taxon>Tracheophyta</taxon>
        <taxon>Spermatophyta</taxon>
        <taxon>Magnoliopsida</taxon>
        <taxon>eudicotyledons</taxon>
        <taxon>Gunneridae</taxon>
        <taxon>Pentapetalae</taxon>
        <taxon>asterids</taxon>
        <taxon>campanulids</taxon>
        <taxon>Escalloniales</taxon>
        <taxon>Escalloniaceae</taxon>
        <taxon>Escallonia</taxon>
    </lineage>
</organism>
<keyword evidence="2" id="KW-0723">Serine/threonine-protein kinase</keyword>
<keyword evidence="6 12" id="KW-0547">Nucleotide-binding</keyword>
<dbReference type="GO" id="GO:0016020">
    <property type="term" value="C:membrane"/>
    <property type="evidence" value="ECO:0007669"/>
    <property type="project" value="UniProtKB-SubCell"/>
</dbReference>
<comment type="subcellular location">
    <subcellularLocation>
        <location evidence="1">Membrane</location>
        <topology evidence="1">Single-pass membrane protein</topology>
    </subcellularLocation>
</comment>
<evidence type="ECO:0000256" key="3">
    <source>
        <dbReference type="ARBA" id="ARBA00022679"/>
    </source>
</evidence>
<feature type="binding site" evidence="12">
    <location>
        <position position="514"/>
    </location>
    <ligand>
        <name>ATP</name>
        <dbReference type="ChEBI" id="CHEBI:30616"/>
    </ligand>
</feature>
<evidence type="ECO:0000256" key="4">
    <source>
        <dbReference type="ARBA" id="ARBA00022692"/>
    </source>
</evidence>
<keyword evidence="11" id="KW-0325">Glycoprotein</keyword>
<dbReference type="InterPro" id="IPR000719">
    <property type="entry name" value="Prot_kinase_dom"/>
</dbReference>
<evidence type="ECO:0000313" key="17">
    <source>
        <dbReference type="Proteomes" id="UP001187471"/>
    </source>
</evidence>
<dbReference type="Gene3D" id="3.30.200.20">
    <property type="entry name" value="Phosphorylase Kinase, domain 1"/>
    <property type="match status" value="1"/>
</dbReference>
<dbReference type="FunFam" id="2.60.120.430:FF:000005">
    <property type="entry name" value="Putative receptor-like protein kinase"/>
    <property type="match status" value="1"/>
</dbReference>
<protein>
    <recommendedName>
        <fullName evidence="15">Protein kinase domain-containing protein</fullName>
    </recommendedName>
</protein>